<dbReference type="RefSeq" id="WP_092175429.1">
    <property type="nucleotide sequence ID" value="NZ_FNZH01000004.1"/>
</dbReference>
<dbReference type="GO" id="GO:0006814">
    <property type="term" value="P:sodium ion transport"/>
    <property type="evidence" value="ECO:0007669"/>
    <property type="project" value="UniProtKB-KW"/>
</dbReference>
<dbReference type="NCBIfam" id="TIGR00813">
    <property type="entry name" value="sss"/>
    <property type="match status" value="1"/>
</dbReference>
<sequence length="852" mass="93188">MSSMLIRNLSMGAWVLFFALACQSRPSTVGPELRKRAVQELQQGMEKQEQWVKVHAAEYKLWLDYTDGVLETFLLEEEKWDQLSPYRIGVWRVLAQADPASRDSYIQKILRAFEDRNGPDRVHAAESLAKLGESLGDLSPELTREVVEGPVNSLYVYTLWSTLQGSDTAAAREQLLDLALNPERDEIIRLQAAFALRSEGGFSATSWEKVARAGLQEPQGSLPSVYLLSAALIHAPEEDRNSPILGEVKNALRDLKEAPSKGVRMEIAQALGTAGSPEDLPALVALFENENPLMPEAEVPGEDLQAGVNADVRAAAAYGILMLDRRQEYSLAWADWFVVAAYLAGMVGVGYYFSRKNKSERDYYLGGGKMNPVAVGLSLFATLLSSLSYLSYPGEIVKYGPVIFSGVLVFPLVYYVVGWFLIPRFMKLRVTSAYEILEINLGVSIRVLATFFFLSLRFLWMGTIIFITVHTAILAIFGVDPSYTLIISILLMGITIFYTTLGGLKAVVFTDVIQSGVLMGGAILTLLVVTFSFGSLSAWFPSEWLAHWGELQLGVDARERLTIGNALLTTFVWYLASSGSDQMSIQRFLATENARTARKTFGVSLLTTFVVQILLGLVGLAVLAYFTAFPHFLAPGETVTTHADQLFPKFIRVGLPVGISGLVAAGILAAAMSSLSSGLNSTSSVISEDLIKRFTRKSRAPQKQMAAVRNLSLFVGVFALLLSLLISKVEGNLYDVIVKVVNLFVSPLFVLFFLALFVPFATGRATFLAGLGSVAIAVAIAFFKFLGIEVLFILPVSLGVGVLLGTILSFLDVRLLGNTETMEKRSRESAIFKGFGESDKSARADTGKRTGM</sequence>
<evidence type="ECO:0000256" key="7">
    <source>
        <dbReference type="ARBA" id="ARBA00023053"/>
    </source>
</evidence>
<proteinExistence type="inferred from homology"/>
<evidence type="ECO:0000256" key="6">
    <source>
        <dbReference type="ARBA" id="ARBA00022989"/>
    </source>
</evidence>
<keyword evidence="4" id="KW-1003">Cell membrane</keyword>
<dbReference type="GO" id="GO:0005886">
    <property type="term" value="C:plasma membrane"/>
    <property type="evidence" value="ECO:0007669"/>
    <property type="project" value="UniProtKB-SubCell"/>
</dbReference>
<feature type="transmembrane region" description="Helical" evidence="11">
    <location>
        <begin position="516"/>
        <end position="540"/>
    </location>
</feature>
<feature type="transmembrane region" description="Helical" evidence="11">
    <location>
        <begin position="458"/>
        <end position="477"/>
    </location>
</feature>
<feature type="transmembrane region" description="Helical" evidence="11">
    <location>
        <begin position="765"/>
        <end position="786"/>
    </location>
</feature>
<feature type="transmembrane region" description="Helical" evidence="11">
    <location>
        <begin position="373"/>
        <end position="390"/>
    </location>
</feature>
<dbReference type="STRING" id="1416801.SAMN05192553_104204"/>
<name>A0A1H6Z3L4_9BACT</name>
<feature type="transmembrane region" description="Helical" evidence="11">
    <location>
        <begin position="706"/>
        <end position="725"/>
    </location>
</feature>
<keyword evidence="5 11" id="KW-0812">Transmembrane</keyword>
<feature type="transmembrane region" description="Helical" evidence="11">
    <location>
        <begin position="792"/>
        <end position="817"/>
    </location>
</feature>
<dbReference type="PANTHER" id="PTHR42985">
    <property type="entry name" value="SODIUM-COUPLED MONOCARBOXYLATE TRANSPORTER"/>
    <property type="match status" value="1"/>
</dbReference>
<keyword evidence="3" id="KW-0813">Transport</keyword>
<feature type="transmembrane region" description="Helical" evidence="11">
    <location>
        <begin position="560"/>
        <end position="580"/>
    </location>
</feature>
<keyword evidence="6 11" id="KW-1133">Transmembrane helix</keyword>
<evidence type="ECO:0000256" key="9">
    <source>
        <dbReference type="ARBA" id="ARBA00023136"/>
    </source>
</evidence>
<dbReference type="InterPro" id="IPR016024">
    <property type="entry name" value="ARM-type_fold"/>
</dbReference>
<keyword evidence="10" id="KW-0739">Sodium transport</keyword>
<feature type="transmembrane region" description="Helical" evidence="11">
    <location>
        <begin position="737"/>
        <end position="758"/>
    </location>
</feature>
<evidence type="ECO:0000256" key="3">
    <source>
        <dbReference type="ARBA" id="ARBA00022448"/>
    </source>
</evidence>
<dbReference type="InterPro" id="IPR011989">
    <property type="entry name" value="ARM-like"/>
</dbReference>
<dbReference type="Proteomes" id="UP000199403">
    <property type="component" value="Unassembled WGS sequence"/>
</dbReference>
<feature type="transmembrane region" description="Helical" evidence="11">
    <location>
        <begin position="402"/>
        <end position="422"/>
    </location>
</feature>
<evidence type="ECO:0000256" key="2">
    <source>
        <dbReference type="ARBA" id="ARBA00006434"/>
    </source>
</evidence>
<accession>A0A1H6Z3L4</accession>
<reference evidence="13" key="1">
    <citation type="submission" date="2016-10" db="EMBL/GenBank/DDBJ databases">
        <authorList>
            <person name="Varghese N."/>
            <person name="Submissions S."/>
        </authorList>
    </citation>
    <scope>NUCLEOTIDE SEQUENCE [LARGE SCALE GENOMIC DNA]</scope>
    <source>
        <strain evidence="13">IBRC-M 10761</strain>
    </source>
</reference>
<dbReference type="InterPro" id="IPR051163">
    <property type="entry name" value="Sodium:Solute_Symporter_SSF"/>
</dbReference>
<feature type="transmembrane region" description="Helical" evidence="11">
    <location>
        <begin position="650"/>
        <end position="671"/>
    </location>
</feature>
<feature type="transmembrane region" description="Helical" evidence="11">
    <location>
        <begin position="601"/>
        <end position="626"/>
    </location>
</feature>
<dbReference type="GO" id="GO:0015293">
    <property type="term" value="F:symporter activity"/>
    <property type="evidence" value="ECO:0007669"/>
    <property type="project" value="TreeGrafter"/>
</dbReference>
<evidence type="ECO:0000256" key="5">
    <source>
        <dbReference type="ARBA" id="ARBA00022692"/>
    </source>
</evidence>
<evidence type="ECO:0000256" key="8">
    <source>
        <dbReference type="ARBA" id="ARBA00023065"/>
    </source>
</evidence>
<evidence type="ECO:0000256" key="1">
    <source>
        <dbReference type="ARBA" id="ARBA00004651"/>
    </source>
</evidence>
<dbReference type="AlphaFoldDB" id="A0A1H6Z3L4"/>
<evidence type="ECO:0000256" key="10">
    <source>
        <dbReference type="ARBA" id="ARBA00023201"/>
    </source>
</evidence>
<dbReference type="Gene3D" id="1.25.10.10">
    <property type="entry name" value="Leucine-rich Repeat Variant"/>
    <property type="match status" value="1"/>
</dbReference>
<keyword evidence="7" id="KW-0915">Sodium</keyword>
<protein>
    <submittedName>
        <fullName evidence="12">Solute:Na+ symporter, SSS family</fullName>
    </submittedName>
</protein>
<dbReference type="InterPro" id="IPR001734">
    <property type="entry name" value="Na/solute_symporter"/>
</dbReference>
<dbReference type="EMBL" id="FNZH01000004">
    <property type="protein sequence ID" value="SEJ48143.1"/>
    <property type="molecule type" value="Genomic_DNA"/>
</dbReference>
<organism evidence="12 13">
    <name type="scientific">Cyclobacterium xiamenense</name>
    <dbReference type="NCBI Taxonomy" id="1297121"/>
    <lineage>
        <taxon>Bacteria</taxon>
        <taxon>Pseudomonadati</taxon>
        <taxon>Bacteroidota</taxon>
        <taxon>Cytophagia</taxon>
        <taxon>Cytophagales</taxon>
        <taxon>Cyclobacteriaceae</taxon>
        <taxon>Cyclobacterium</taxon>
    </lineage>
</organism>
<evidence type="ECO:0000313" key="13">
    <source>
        <dbReference type="Proteomes" id="UP000199403"/>
    </source>
</evidence>
<dbReference type="Pfam" id="PF00474">
    <property type="entry name" value="SSF"/>
    <property type="match status" value="1"/>
</dbReference>
<keyword evidence="13" id="KW-1185">Reference proteome</keyword>
<evidence type="ECO:0000256" key="4">
    <source>
        <dbReference type="ARBA" id="ARBA00022475"/>
    </source>
</evidence>
<keyword evidence="9 11" id="KW-0472">Membrane</keyword>
<dbReference type="OrthoDB" id="1418210at2"/>
<dbReference type="PANTHER" id="PTHR42985:SF40">
    <property type="entry name" value="LD47995P-RELATED"/>
    <property type="match status" value="1"/>
</dbReference>
<evidence type="ECO:0000256" key="11">
    <source>
        <dbReference type="SAM" id="Phobius"/>
    </source>
</evidence>
<evidence type="ECO:0000313" key="12">
    <source>
        <dbReference type="EMBL" id="SEJ48143.1"/>
    </source>
</evidence>
<dbReference type="Gene3D" id="1.20.1730.10">
    <property type="entry name" value="Sodium/glucose cotransporter"/>
    <property type="match status" value="1"/>
</dbReference>
<feature type="transmembrane region" description="Helical" evidence="11">
    <location>
        <begin position="483"/>
        <end position="504"/>
    </location>
</feature>
<feature type="transmembrane region" description="Helical" evidence="11">
    <location>
        <begin position="333"/>
        <end position="353"/>
    </location>
</feature>
<dbReference type="PROSITE" id="PS51257">
    <property type="entry name" value="PROKAR_LIPOPROTEIN"/>
    <property type="match status" value="1"/>
</dbReference>
<comment type="subcellular location">
    <subcellularLocation>
        <location evidence="1">Cell membrane</location>
        <topology evidence="1">Multi-pass membrane protein</topology>
    </subcellularLocation>
</comment>
<dbReference type="SUPFAM" id="SSF48371">
    <property type="entry name" value="ARM repeat"/>
    <property type="match status" value="1"/>
</dbReference>
<dbReference type="InterPro" id="IPR038377">
    <property type="entry name" value="Na/Glc_symporter_sf"/>
</dbReference>
<dbReference type="PROSITE" id="PS50283">
    <property type="entry name" value="NA_SOLUT_SYMP_3"/>
    <property type="match status" value="1"/>
</dbReference>
<keyword evidence="8" id="KW-0406">Ion transport</keyword>
<comment type="similarity">
    <text evidence="2">Belongs to the sodium:solute symporter (SSF) (TC 2.A.21) family.</text>
</comment>
<gene>
    <name evidence="12" type="ORF">SAMN05192553_104204</name>
</gene>